<keyword evidence="4" id="KW-1185">Reference proteome</keyword>
<evidence type="ECO:0000256" key="1">
    <source>
        <dbReference type="SAM" id="SignalP"/>
    </source>
</evidence>
<dbReference type="Proteomes" id="UP000295511">
    <property type="component" value="Unassembled WGS sequence"/>
</dbReference>
<dbReference type="PANTHER" id="PTHR24094">
    <property type="entry name" value="SECRETED PROTEIN"/>
    <property type="match status" value="1"/>
</dbReference>
<dbReference type="EMBL" id="SMRU01000029">
    <property type="protein sequence ID" value="TDF91523.1"/>
    <property type="molecule type" value="Genomic_DNA"/>
</dbReference>
<gene>
    <name evidence="3" type="ORF">E1809_20565</name>
</gene>
<feature type="chain" id="PRO_5039597906" evidence="1">
    <location>
        <begin position="36"/>
        <end position="263"/>
    </location>
</feature>
<reference evidence="3 4" key="1">
    <citation type="submission" date="2019-03" db="EMBL/GenBank/DDBJ databases">
        <title>Whole genome sequence of Arthrobacter sp JH1-1.</title>
        <authorList>
            <person name="Trinh H.N."/>
        </authorList>
    </citation>
    <scope>NUCLEOTIDE SEQUENCE [LARGE SCALE GENOMIC DNA]</scope>
    <source>
        <strain evidence="3 4">JH1-1</strain>
    </source>
</reference>
<evidence type="ECO:0000313" key="4">
    <source>
        <dbReference type="Proteomes" id="UP000295511"/>
    </source>
</evidence>
<accession>A0A4R5K8R0</accession>
<protein>
    <submittedName>
        <fullName evidence="3">HNH endonuclease</fullName>
    </submittedName>
</protein>
<proteinExistence type="predicted"/>
<dbReference type="GO" id="GO:0004519">
    <property type="term" value="F:endonuclease activity"/>
    <property type="evidence" value="ECO:0007669"/>
    <property type="project" value="UniProtKB-KW"/>
</dbReference>
<dbReference type="OrthoDB" id="5196645at2"/>
<feature type="signal peptide" evidence="1">
    <location>
        <begin position="1"/>
        <end position="35"/>
    </location>
</feature>
<dbReference type="InterPro" id="IPR011089">
    <property type="entry name" value="GmrSD_C"/>
</dbReference>
<evidence type="ECO:0000313" key="3">
    <source>
        <dbReference type="EMBL" id="TDF91523.1"/>
    </source>
</evidence>
<comment type="caution">
    <text evidence="3">The sequence shown here is derived from an EMBL/GenBank/DDBJ whole genome shotgun (WGS) entry which is preliminary data.</text>
</comment>
<keyword evidence="3" id="KW-0378">Hydrolase</keyword>
<keyword evidence="1" id="KW-0732">Signal</keyword>
<keyword evidence="3" id="KW-0255">Endonuclease</keyword>
<keyword evidence="3" id="KW-0540">Nuclease</keyword>
<feature type="domain" description="GmrSD restriction endonucleases C-terminal" evidence="2">
    <location>
        <begin position="107"/>
        <end position="250"/>
    </location>
</feature>
<evidence type="ECO:0000259" key="2">
    <source>
        <dbReference type="Pfam" id="PF07510"/>
    </source>
</evidence>
<dbReference type="PANTHER" id="PTHR24094:SF15">
    <property type="entry name" value="AMP-DEPENDENT SYNTHETASE_LIGASE DOMAIN-CONTAINING PROTEIN-RELATED"/>
    <property type="match status" value="1"/>
</dbReference>
<sequence>MRHRTAKEPVISQSFRPGTILAALFAAALAVGTLAGCQAPGAVPAAHGPTAGFSNPAQPGATSDAASALATLPVKGRAPKTGYDRVVQFGAAWTDACGDLWCRNGLDTRNDILSRDLTDVVCRTPVPAAAPHCVVGSGTLADPYTGTTISFVRGSATSSAVQIDHRVALSNAWQTGAQQLSQQQRIDLANDPLNLQSTDGPTNQAKGDGDAATWLPPHKGYRCDYVAHQIAVKKKYSLWVTRAEHDAMASVLASCPGQALPTA</sequence>
<name>A0A4R5K8R0_9MICC</name>
<organism evidence="3 4">
    <name type="scientific">Arthrobacter terricola</name>
    <dbReference type="NCBI Taxonomy" id="2547396"/>
    <lineage>
        <taxon>Bacteria</taxon>
        <taxon>Bacillati</taxon>
        <taxon>Actinomycetota</taxon>
        <taxon>Actinomycetes</taxon>
        <taxon>Micrococcales</taxon>
        <taxon>Micrococcaceae</taxon>
        <taxon>Arthrobacter</taxon>
    </lineage>
</organism>
<dbReference type="Pfam" id="PF07510">
    <property type="entry name" value="GmrSD_C"/>
    <property type="match status" value="1"/>
</dbReference>
<dbReference type="AlphaFoldDB" id="A0A4R5K8R0"/>